<comment type="caution">
    <text evidence="3">The sequence shown here is derived from an EMBL/GenBank/DDBJ whole genome shotgun (WGS) entry which is preliminary data.</text>
</comment>
<dbReference type="Pfam" id="PF14534">
    <property type="entry name" value="DUF4440"/>
    <property type="match status" value="1"/>
</dbReference>
<protein>
    <submittedName>
        <fullName evidence="3">Nuclear transport factor 2 family protein</fullName>
    </submittedName>
</protein>
<dbReference type="EMBL" id="JAVHUL010000030">
    <property type="protein sequence ID" value="MDQ7918047.1"/>
    <property type="molecule type" value="Genomic_DNA"/>
</dbReference>
<keyword evidence="1" id="KW-0732">Signal</keyword>
<proteinExistence type="predicted"/>
<keyword evidence="4" id="KW-1185">Reference proteome</keyword>
<name>A0ABU1A2X0_9FLAO</name>
<reference evidence="3 4" key="1">
    <citation type="submission" date="2023-08" db="EMBL/GenBank/DDBJ databases">
        <title>Mesonia sp. MT50, isolated from deep-sea sediment of the Mariana Trench.</title>
        <authorList>
            <person name="Fu H."/>
        </authorList>
    </citation>
    <scope>NUCLEOTIDE SEQUENCE [LARGE SCALE GENOMIC DNA]</scope>
    <source>
        <strain evidence="3 4">MT50</strain>
    </source>
</reference>
<feature type="domain" description="DUF4440" evidence="2">
    <location>
        <begin position="42"/>
        <end position="152"/>
    </location>
</feature>
<sequence length="172" mass="20087">MIKSILMFILCINSFSLSAQVEKNSDLYKAIMSKDSLLFEVGFNRCDISQFETMMSEDLEFYHDKSGTSDKKEFLYNLRNGLCSRPDTYQSRRELLKESTKIYPLYAHDSLYGAIQNGTHRFYEKIADKEESFASSAKFTHLWLLENGEWKLTRSLSYAHDTELKELDTPKK</sequence>
<dbReference type="Gene3D" id="3.10.450.50">
    <property type="match status" value="1"/>
</dbReference>
<dbReference type="InterPro" id="IPR032710">
    <property type="entry name" value="NTF2-like_dom_sf"/>
</dbReference>
<gene>
    <name evidence="3" type="ORF">RBU60_10700</name>
</gene>
<accession>A0ABU1A2X0</accession>
<evidence type="ECO:0000256" key="1">
    <source>
        <dbReference type="SAM" id="SignalP"/>
    </source>
</evidence>
<evidence type="ECO:0000259" key="2">
    <source>
        <dbReference type="Pfam" id="PF14534"/>
    </source>
</evidence>
<dbReference type="RefSeq" id="WP_308864975.1">
    <property type="nucleotide sequence ID" value="NZ_JAVHUL010000030.1"/>
</dbReference>
<organism evidence="3 4">
    <name type="scientific">Mesonia profundi</name>
    <dbReference type="NCBI Taxonomy" id="3070998"/>
    <lineage>
        <taxon>Bacteria</taxon>
        <taxon>Pseudomonadati</taxon>
        <taxon>Bacteroidota</taxon>
        <taxon>Flavobacteriia</taxon>
        <taxon>Flavobacteriales</taxon>
        <taxon>Flavobacteriaceae</taxon>
        <taxon>Mesonia</taxon>
    </lineage>
</organism>
<evidence type="ECO:0000313" key="4">
    <source>
        <dbReference type="Proteomes" id="UP001230915"/>
    </source>
</evidence>
<feature type="signal peptide" evidence="1">
    <location>
        <begin position="1"/>
        <end position="19"/>
    </location>
</feature>
<dbReference type="Proteomes" id="UP001230915">
    <property type="component" value="Unassembled WGS sequence"/>
</dbReference>
<evidence type="ECO:0000313" key="3">
    <source>
        <dbReference type="EMBL" id="MDQ7918047.1"/>
    </source>
</evidence>
<dbReference type="InterPro" id="IPR027843">
    <property type="entry name" value="DUF4440"/>
</dbReference>
<dbReference type="SUPFAM" id="SSF54427">
    <property type="entry name" value="NTF2-like"/>
    <property type="match status" value="1"/>
</dbReference>
<feature type="chain" id="PRO_5046785039" evidence="1">
    <location>
        <begin position="20"/>
        <end position="172"/>
    </location>
</feature>